<reference evidence="5" key="1">
    <citation type="submission" date="2020-05" db="EMBL/GenBank/DDBJ databases">
        <authorList>
            <person name="Chiriac C."/>
            <person name="Salcher M."/>
            <person name="Ghai R."/>
            <person name="Kavagutti S V."/>
        </authorList>
    </citation>
    <scope>NUCLEOTIDE SEQUENCE</scope>
</reference>
<dbReference type="InterPro" id="IPR027417">
    <property type="entry name" value="P-loop_NTPase"/>
</dbReference>
<evidence type="ECO:0000256" key="2">
    <source>
        <dbReference type="ARBA" id="ARBA00022741"/>
    </source>
</evidence>
<organism evidence="5">
    <name type="scientific">freshwater metagenome</name>
    <dbReference type="NCBI Taxonomy" id="449393"/>
    <lineage>
        <taxon>unclassified sequences</taxon>
        <taxon>metagenomes</taxon>
        <taxon>ecological metagenomes</taxon>
    </lineage>
</organism>
<dbReference type="EMBL" id="CAEZSR010000165">
    <property type="protein sequence ID" value="CAB4582808.1"/>
    <property type="molecule type" value="Genomic_DNA"/>
</dbReference>
<evidence type="ECO:0000313" key="5">
    <source>
        <dbReference type="EMBL" id="CAB4582808.1"/>
    </source>
</evidence>
<dbReference type="GO" id="GO:0005524">
    <property type="term" value="F:ATP binding"/>
    <property type="evidence" value="ECO:0007669"/>
    <property type="project" value="UniProtKB-KW"/>
</dbReference>
<protein>
    <submittedName>
        <fullName evidence="5">Unannotated protein</fullName>
    </submittedName>
</protein>
<dbReference type="Gene3D" id="3.40.50.300">
    <property type="entry name" value="P-loop containing nucleotide triphosphate hydrolases"/>
    <property type="match status" value="1"/>
</dbReference>
<proteinExistence type="predicted"/>
<keyword evidence="3" id="KW-0067">ATP-binding</keyword>
<dbReference type="InterPro" id="IPR013563">
    <property type="entry name" value="Oligopep_ABC_C"/>
</dbReference>
<dbReference type="Pfam" id="PF08352">
    <property type="entry name" value="oligo_HPY"/>
    <property type="match status" value="1"/>
</dbReference>
<accession>A0A6J6FE68</accession>
<keyword evidence="2" id="KW-0547">Nucleotide-binding</keyword>
<evidence type="ECO:0000256" key="1">
    <source>
        <dbReference type="ARBA" id="ARBA00022448"/>
    </source>
</evidence>
<gene>
    <name evidence="5" type="ORF">UFOPK1493_03199</name>
</gene>
<dbReference type="GO" id="GO:0015833">
    <property type="term" value="P:peptide transport"/>
    <property type="evidence" value="ECO:0007669"/>
    <property type="project" value="InterPro"/>
</dbReference>
<name>A0A6J6FE68_9ZZZZ</name>
<evidence type="ECO:0000256" key="3">
    <source>
        <dbReference type="ARBA" id="ARBA00022840"/>
    </source>
</evidence>
<dbReference type="AlphaFoldDB" id="A0A6J6FE68"/>
<sequence length="51" mass="5717">MVRQVTERVLVLHRGAVVEEGATDAVLDRPTHEYTQRLVASMPRVGGDWLT</sequence>
<evidence type="ECO:0000259" key="4">
    <source>
        <dbReference type="Pfam" id="PF08352"/>
    </source>
</evidence>
<feature type="domain" description="Oligopeptide/dipeptide ABC transporter C-terminal" evidence="4">
    <location>
        <begin position="18"/>
        <end position="49"/>
    </location>
</feature>
<keyword evidence="1" id="KW-0813">Transport</keyword>